<dbReference type="Pfam" id="PF13414">
    <property type="entry name" value="TPR_11"/>
    <property type="match status" value="1"/>
</dbReference>
<keyword evidence="2 3" id="KW-0802">TPR repeat</keyword>
<dbReference type="OrthoDB" id="458118at2"/>
<evidence type="ECO:0000256" key="3">
    <source>
        <dbReference type="PROSITE-ProRule" id="PRU00339"/>
    </source>
</evidence>
<evidence type="ECO:0000313" key="5">
    <source>
        <dbReference type="EMBL" id="RUR83517.1"/>
    </source>
</evidence>
<feature type="domain" description="Knr4/Smi1-like" evidence="4">
    <location>
        <begin position="30"/>
        <end position="165"/>
    </location>
</feature>
<keyword evidence="1" id="KW-0677">Repeat</keyword>
<dbReference type="PANTHER" id="PTHR44858">
    <property type="entry name" value="TETRATRICOPEPTIDE REPEAT PROTEIN 6"/>
    <property type="match status" value="1"/>
</dbReference>
<feature type="repeat" description="TPR" evidence="3">
    <location>
        <begin position="230"/>
        <end position="263"/>
    </location>
</feature>
<dbReference type="AlphaFoldDB" id="A0A3S0ZTX0"/>
<dbReference type="GO" id="GO:0046813">
    <property type="term" value="P:receptor-mediated virion attachment to host cell"/>
    <property type="evidence" value="ECO:0007669"/>
    <property type="project" value="TreeGrafter"/>
</dbReference>
<dbReference type="InterPro" id="IPR050498">
    <property type="entry name" value="Ycf3"/>
</dbReference>
<dbReference type="SUPFAM" id="SSF48452">
    <property type="entry name" value="TPR-like"/>
    <property type="match status" value="1"/>
</dbReference>
<evidence type="ECO:0000259" key="4">
    <source>
        <dbReference type="SMART" id="SM00860"/>
    </source>
</evidence>
<feature type="repeat" description="TPR" evidence="3">
    <location>
        <begin position="264"/>
        <end position="297"/>
    </location>
</feature>
<dbReference type="PROSITE" id="PS50293">
    <property type="entry name" value="TPR_REGION"/>
    <property type="match status" value="2"/>
</dbReference>
<evidence type="ECO:0000256" key="1">
    <source>
        <dbReference type="ARBA" id="ARBA00022737"/>
    </source>
</evidence>
<dbReference type="RefSeq" id="WP_016874545.1">
    <property type="nucleotide sequence ID" value="NZ_AJLN01000116.1"/>
</dbReference>
<dbReference type="Gene3D" id="1.25.40.10">
    <property type="entry name" value="Tetratricopeptide repeat domain"/>
    <property type="match status" value="2"/>
</dbReference>
<dbReference type="SUPFAM" id="SSF160631">
    <property type="entry name" value="SMI1/KNR4-like"/>
    <property type="match status" value="1"/>
</dbReference>
<dbReference type="Proteomes" id="UP000268857">
    <property type="component" value="Unassembled WGS sequence"/>
</dbReference>
<dbReference type="InterPro" id="IPR018958">
    <property type="entry name" value="Knr4/Smi1-like_dom"/>
</dbReference>
<organism evidence="5 6">
    <name type="scientific">Chlorogloeopsis fritschii PCC 6912</name>
    <dbReference type="NCBI Taxonomy" id="211165"/>
    <lineage>
        <taxon>Bacteria</taxon>
        <taxon>Bacillati</taxon>
        <taxon>Cyanobacteriota</taxon>
        <taxon>Cyanophyceae</taxon>
        <taxon>Nostocales</taxon>
        <taxon>Chlorogloeopsidaceae</taxon>
        <taxon>Chlorogloeopsis</taxon>
    </lineage>
</organism>
<dbReference type="Pfam" id="PF09346">
    <property type="entry name" value="SMI1_KNR4"/>
    <property type="match status" value="1"/>
</dbReference>
<dbReference type="PROSITE" id="PS50005">
    <property type="entry name" value="TPR"/>
    <property type="match status" value="2"/>
</dbReference>
<dbReference type="Pfam" id="PF00515">
    <property type="entry name" value="TPR_1"/>
    <property type="match status" value="1"/>
</dbReference>
<reference evidence="5 6" key="1">
    <citation type="journal article" date="2019" name="Genome Biol. Evol.">
        <title>Day and night: Metabolic profiles and evolutionary relationships of six axenic non-marine cyanobacteria.</title>
        <authorList>
            <person name="Will S.E."/>
            <person name="Henke P."/>
            <person name="Boedeker C."/>
            <person name="Huang S."/>
            <person name="Brinkmann H."/>
            <person name="Rohde M."/>
            <person name="Jarek M."/>
            <person name="Friedl T."/>
            <person name="Seufert S."/>
            <person name="Schumacher M."/>
            <person name="Overmann J."/>
            <person name="Neumann-Schaal M."/>
            <person name="Petersen J."/>
        </authorList>
    </citation>
    <scope>NUCLEOTIDE SEQUENCE [LARGE SCALE GENOMIC DNA]</scope>
    <source>
        <strain evidence="5 6">PCC 6912</strain>
    </source>
</reference>
<dbReference type="EMBL" id="RSCJ01000007">
    <property type="protein sequence ID" value="RUR83517.1"/>
    <property type="molecule type" value="Genomic_DNA"/>
</dbReference>
<dbReference type="Gene3D" id="3.40.1580.10">
    <property type="entry name" value="SMI1/KNR4-like"/>
    <property type="match status" value="1"/>
</dbReference>
<keyword evidence="6" id="KW-1185">Reference proteome</keyword>
<comment type="caution">
    <text evidence="5">The sequence shown here is derived from an EMBL/GenBank/DDBJ whole genome shotgun (WGS) entry which is preliminary data.</text>
</comment>
<gene>
    <name evidence="5" type="ORF">PCC6912_23500</name>
</gene>
<evidence type="ECO:0000256" key="2">
    <source>
        <dbReference type="ARBA" id="ARBA00022803"/>
    </source>
</evidence>
<protein>
    <recommendedName>
        <fullName evidence="4">Knr4/Smi1-like domain-containing protein</fullName>
    </recommendedName>
</protein>
<dbReference type="SMART" id="SM00860">
    <property type="entry name" value="SMI1_KNR4"/>
    <property type="match status" value="1"/>
</dbReference>
<name>A0A3S0ZTX0_CHLFR</name>
<dbReference type="STRING" id="211165.GCA_000317285_04895"/>
<accession>A0A3S0ZTX0</accession>
<proteinExistence type="predicted"/>
<dbReference type="PANTHER" id="PTHR44858:SF1">
    <property type="entry name" value="UDP-N-ACETYLGLUCOSAMINE--PEPTIDE N-ACETYLGLUCOSAMINYLTRANSFERASE SPINDLY-RELATED"/>
    <property type="match status" value="1"/>
</dbReference>
<dbReference type="SMART" id="SM00028">
    <property type="entry name" value="TPR"/>
    <property type="match status" value="4"/>
</dbReference>
<dbReference type="InterPro" id="IPR037883">
    <property type="entry name" value="Knr4/Smi1-like_sf"/>
</dbReference>
<dbReference type="GO" id="GO:0009279">
    <property type="term" value="C:cell outer membrane"/>
    <property type="evidence" value="ECO:0007669"/>
    <property type="project" value="TreeGrafter"/>
</dbReference>
<dbReference type="InterPro" id="IPR011990">
    <property type="entry name" value="TPR-like_helical_dom_sf"/>
</dbReference>
<evidence type="ECO:0000313" key="6">
    <source>
        <dbReference type="Proteomes" id="UP000268857"/>
    </source>
</evidence>
<sequence>MFEWLPERIEQAQQVFQEFSLDWTFILNPPATETEIRACEEALGVTLPPSYREFLLRHNGANFFCTDLGETYDRSIWDDSGLIIYGTDNLVDFNQEKQEIYTDEEWDSLIAFCYLERIGTGDFCGLDPQQKTNLEYAVLDCFHELAPADWRQARIASSFADWLARIFDQVILHKKYPEYWFEAESSSSFSLAEETPDALNRQGIKKAHRHDYIGAIRDFNRVLLLAPNHHEAYYERGNAYFILGNYEEAIKDFTHAICFNPQSVIAYKKRGLVRSELGEYQGAIEDFNQALQISPRDAEIYNHRGNARSQLGDRQGVMEDYQKAAELLAEEEKIVQPEFVFCDYEDITTESSQNILE</sequence>
<dbReference type="InterPro" id="IPR019734">
    <property type="entry name" value="TPR_rpt"/>
</dbReference>